<reference evidence="1" key="1">
    <citation type="journal article" date="2023" name="bioRxiv">
        <title>Improved chromosome-level genome assembly for marigold (Tagetes erecta).</title>
        <authorList>
            <person name="Jiang F."/>
            <person name="Yuan L."/>
            <person name="Wang S."/>
            <person name="Wang H."/>
            <person name="Xu D."/>
            <person name="Wang A."/>
            <person name="Fan W."/>
        </authorList>
    </citation>
    <scope>NUCLEOTIDE SEQUENCE</scope>
    <source>
        <strain evidence="1">WSJ</strain>
        <tissue evidence="1">Leaf</tissue>
    </source>
</reference>
<dbReference type="PANTHER" id="PTHR33320">
    <property type="entry name" value="METHIONYL-TRNA SYNTHETASE"/>
    <property type="match status" value="1"/>
</dbReference>
<dbReference type="AlphaFoldDB" id="A0AAD8JR13"/>
<organism evidence="1 2">
    <name type="scientific">Tagetes erecta</name>
    <name type="common">African marigold</name>
    <dbReference type="NCBI Taxonomy" id="13708"/>
    <lineage>
        <taxon>Eukaryota</taxon>
        <taxon>Viridiplantae</taxon>
        <taxon>Streptophyta</taxon>
        <taxon>Embryophyta</taxon>
        <taxon>Tracheophyta</taxon>
        <taxon>Spermatophyta</taxon>
        <taxon>Magnoliopsida</taxon>
        <taxon>eudicotyledons</taxon>
        <taxon>Gunneridae</taxon>
        <taxon>Pentapetalae</taxon>
        <taxon>asterids</taxon>
        <taxon>campanulids</taxon>
        <taxon>Asterales</taxon>
        <taxon>Asteraceae</taxon>
        <taxon>Asteroideae</taxon>
        <taxon>Heliantheae alliance</taxon>
        <taxon>Tageteae</taxon>
        <taxon>Tagetes</taxon>
    </lineage>
</organism>
<accession>A0AAD8JR13</accession>
<dbReference type="PANTHER" id="PTHR33320:SF19">
    <property type="entry name" value="GATA-TYPE DOMAIN-CONTAINING PROTEIN"/>
    <property type="match status" value="1"/>
</dbReference>
<protein>
    <submittedName>
        <fullName evidence="1">Uncharacterized protein</fullName>
    </submittedName>
</protein>
<dbReference type="EMBL" id="JAUHHV010000011">
    <property type="protein sequence ID" value="KAK1407082.1"/>
    <property type="molecule type" value="Genomic_DNA"/>
</dbReference>
<keyword evidence="2" id="KW-1185">Reference proteome</keyword>
<comment type="caution">
    <text evidence="1">The sequence shown here is derived from an EMBL/GenBank/DDBJ whole genome shotgun (WGS) entry which is preliminary data.</text>
</comment>
<proteinExistence type="predicted"/>
<evidence type="ECO:0000313" key="2">
    <source>
        <dbReference type="Proteomes" id="UP001229421"/>
    </source>
</evidence>
<gene>
    <name evidence="1" type="ORF">QVD17_38693</name>
</gene>
<sequence length="69" mass="8094">MVVFCFLVDQTRRIRRTKPVAGLCSRCRRGAQVADMLTSTRFCYIPFYWRSWKAIVCTFCGATLKTYRS</sequence>
<name>A0AAD8JR13_TARER</name>
<dbReference type="Proteomes" id="UP001229421">
    <property type="component" value="Unassembled WGS sequence"/>
</dbReference>
<evidence type="ECO:0000313" key="1">
    <source>
        <dbReference type="EMBL" id="KAK1407082.1"/>
    </source>
</evidence>